<evidence type="ECO:0000256" key="3">
    <source>
        <dbReference type="ARBA" id="ARBA00022892"/>
    </source>
</evidence>
<dbReference type="GO" id="GO:0005794">
    <property type="term" value="C:Golgi apparatus"/>
    <property type="evidence" value="ECO:0007669"/>
    <property type="project" value="UniProtKB-SubCell"/>
</dbReference>
<reference evidence="7 8" key="2">
    <citation type="submission" date="2016-08" db="EMBL/GenBank/DDBJ databases">
        <title>Pervasive Adenine N6-methylation of Active Genes in Fungi.</title>
        <authorList>
            <consortium name="DOE Joint Genome Institute"/>
            <person name="Mondo S.J."/>
            <person name="Dannebaum R.O."/>
            <person name="Kuo R.C."/>
            <person name="Labutti K."/>
            <person name="Haridas S."/>
            <person name="Kuo A."/>
            <person name="Salamov A."/>
            <person name="Ahrendt S.R."/>
            <person name="Lipzen A."/>
            <person name="Sullivan W."/>
            <person name="Andreopoulos W.B."/>
            <person name="Clum A."/>
            <person name="Lindquist E."/>
            <person name="Daum C."/>
            <person name="Ramamoorthy G.K."/>
            <person name="Gryganskyi A."/>
            <person name="Culley D."/>
            <person name="Magnuson J.K."/>
            <person name="James T.Y."/>
            <person name="O'Malley M.A."/>
            <person name="Stajich J.E."/>
            <person name="Spatafora J.W."/>
            <person name="Visel A."/>
            <person name="Grigoriev I.V."/>
        </authorList>
    </citation>
    <scope>NUCLEOTIDE SEQUENCE [LARGE SCALE GENOMIC DNA]</scope>
    <source>
        <strain evidence="8">finn</strain>
    </source>
</reference>
<dbReference type="GO" id="GO:0006888">
    <property type="term" value="P:endoplasmic reticulum to Golgi vesicle-mediated transport"/>
    <property type="evidence" value="ECO:0007669"/>
    <property type="project" value="UniProtKB-UniRule"/>
</dbReference>
<keyword evidence="8" id="KW-1185">Reference proteome</keyword>
<evidence type="ECO:0000256" key="5">
    <source>
        <dbReference type="ARBA" id="ARBA00038167"/>
    </source>
</evidence>
<dbReference type="InterPro" id="IPR011012">
    <property type="entry name" value="Longin-like_dom_sf"/>
</dbReference>
<dbReference type="AlphaFoldDB" id="A0A1Y1UT88"/>
<dbReference type="GO" id="GO:0005783">
    <property type="term" value="C:endoplasmic reticulum"/>
    <property type="evidence" value="ECO:0007669"/>
    <property type="project" value="UniProtKB-SubCell"/>
</dbReference>
<dbReference type="PANTHER" id="PTHR23249:SF16">
    <property type="entry name" value="TRAFFICKING PROTEIN PARTICLE COMPLEX SUBUNIT 1"/>
    <property type="match status" value="1"/>
</dbReference>
<keyword evidence="2 6" id="KW-0256">Endoplasmic reticulum</keyword>
<keyword evidence="1 6" id="KW-0813">Transport</keyword>
<dbReference type="InterPro" id="IPR007233">
    <property type="entry name" value="TRAPPC"/>
</dbReference>
<evidence type="ECO:0000256" key="1">
    <source>
        <dbReference type="ARBA" id="ARBA00022448"/>
    </source>
</evidence>
<evidence type="ECO:0000313" key="8">
    <source>
        <dbReference type="Proteomes" id="UP000193719"/>
    </source>
</evidence>
<evidence type="ECO:0000256" key="4">
    <source>
        <dbReference type="ARBA" id="ARBA00023034"/>
    </source>
</evidence>
<sequence length="165" mass="19680">MIYNFYLFNRHCKCIYYANWQNDKEDEDNALSSKGNEMKWEEEAKLVYGVVYSLRNLCRKLSTVNGVPEKTDKDKEEDKENEDRGFLSYKTNAYKLHYYETASGLKFVVCTDPRSPNLQDMLHQIYRDIYVEYVVKNPLCMSDNDYINNELFKTKLHEFIKSQSN</sequence>
<dbReference type="SUPFAM" id="SSF64356">
    <property type="entry name" value="SNARE-like"/>
    <property type="match status" value="1"/>
</dbReference>
<comment type="similarity">
    <text evidence="5">Belongs to the TRAPP small subunits family. BET5 subfamily.</text>
</comment>
<comment type="subcellular location">
    <subcellularLocation>
        <location evidence="6">Endoplasmic reticulum</location>
    </subcellularLocation>
    <subcellularLocation>
        <location evidence="6">Golgi apparatus</location>
        <location evidence="6">cis-Golgi network</location>
    </subcellularLocation>
</comment>
<gene>
    <name evidence="7" type="ORF">BCR36DRAFT_189908</name>
</gene>
<name>A0A1Y1UT88_9FUNG</name>
<evidence type="ECO:0000256" key="6">
    <source>
        <dbReference type="RuleBase" id="RU366065"/>
    </source>
</evidence>
<evidence type="ECO:0000256" key="2">
    <source>
        <dbReference type="ARBA" id="ARBA00022824"/>
    </source>
</evidence>
<comment type="subunit">
    <text evidence="6">Part of the multisubunit transport protein particle (TRAPP) complex.</text>
</comment>
<keyword evidence="4 6" id="KW-0333">Golgi apparatus</keyword>
<dbReference type="Proteomes" id="UP000193719">
    <property type="component" value="Unassembled WGS sequence"/>
</dbReference>
<dbReference type="CDD" id="cd14855">
    <property type="entry name" value="TRAPPC1_MUM2"/>
    <property type="match status" value="1"/>
</dbReference>
<dbReference type="PANTHER" id="PTHR23249">
    <property type="entry name" value="TRAFFICKING PROTEIN PARTICLE COMPLEX SUBUNIT"/>
    <property type="match status" value="1"/>
</dbReference>
<accession>A0A1Y1UT88</accession>
<organism evidence="7 8">
    <name type="scientific">Piromyces finnis</name>
    <dbReference type="NCBI Taxonomy" id="1754191"/>
    <lineage>
        <taxon>Eukaryota</taxon>
        <taxon>Fungi</taxon>
        <taxon>Fungi incertae sedis</taxon>
        <taxon>Chytridiomycota</taxon>
        <taxon>Chytridiomycota incertae sedis</taxon>
        <taxon>Neocallimastigomycetes</taxon>
        <taxon>Neocallimastigales</taxon>
        <taxon>Neocallimastigaceae</taxon>
        <taxon>Piromyces</taxon>
    </lineage>
</organism>
<keyword evidence="3 6" id="KW-0931">ER-Golgi transport</keyword>
<dbReference type="SMART" id="SM01399">
    <property type="entry name" value="Sybindin"/>
    <property type="match status" value="1"/>
</dbReference>
<dbReference type="EMBL" id="MCFH01000094">
    <property type="protein sequence ID" value="ORX40415.1"/>
    <property type="molecule type" value="Genomic_DNA"/>
</dbReference>
<dbReference type="OrthoDB" id="3364529at2759"/>
<proteinExistence type="inferred from homology"/>
<protein>
    <recommendedName>
        <fullName evidence="6">Trafficking protein particle complex subunit</fullName>
    </recommendedName>
</protein>
<comment type="caution">
    <text evidence="7">The sequence shown here is derived from an EMBL/GenBank/DDBJ whole genome shotgun (WGS) entry which is preliminary data.</text>
</comment>
<evidence type="ECO:0000313" key="7">
    <source>
        <dbReference type="EMBL" id="ORX40415.1"/>
    </source>
</evidence>
<dbReference type="STRING" id="1754191.A0A1Y1UT88"/>
<dbReference type="Gene3D" id="3.30.450.70">
    <property type="match status" value="1"/>
</dbReference>
<dbReference type="Pfam" id="PF04099">
    <property type="entry name" value="Sybindin"/>
    <property type="match status" value="1"/>
</dbReference>
<dbReference type="GO" id="GO:0030008">
    <property type="term" value="C:TRAPP complex"/>
    <property type="evidence" value="ECO:0007669"/>
    <property type="project" value="UniProtKB-UniRule"/>
</dbReference>
<reference evidence="7 8" key="1">
    <citation type="submission" date="2016-08" db="EMBL/GenBank/DDBJ databases">
        <title>Genomes of anaerobic fungi encode conserved fungal cellulosomes for biomass hydrolysis.</title>
        <authorList>
            <consortium name="DOE Joint Genome Institute"/>
            <person name="Haitjema C.H."/>
            <person name="Gilmore S.P."/>
            <person name="Henske J.K."/>
            <person name="Solomon K.V."/>
            <person name="De Groot R."/>
            <person name="Kuo A."/>
            <person name="Mondo S.J."/>
            <person name="Salamov A.A."/>
            <person name="Labutti K."/>
            <person name="Zhao Z."/>
            <person name="Chiniquy J."/>
            <person name="Barry K."/>
            <person name="Brewer H.M."/>
            <person name="Purvine S.O."/>
            <person name="Wright A.T."/>
            <person name="Boxma B."/>
            <person name="Van Alen T."/>
            <person name="Hackstein J.H."/>
            <person name="Baker S.E."/>
            <person name="Grigoriev I.V."/>
            <person name="O'Malley M.A."/>
        </authorList>
    </citation>
    <scope>NUCLEOTIDE SEQUENCE [LARGE SCALE GENOMIC DNA]</scope>
    <source>
        <strain evidence="8">finn</strain>
    </source>
</reference>